<feature type="compositionally biased region" description="Low complexity" evidence="9">
    <location>
        <begin position="1333"/>
        <end position="1368"/>
    </location>
</feature>
<protein>
    <recommendedName>
        <fullName evidence="14">Cnd3 domain-containing protein</fullName>
    </recommendedName>
</protein>
<keyword evidence="5" id="KW-0498">Mitosis</keyword>
<keyword evidence="7" id="KW-0131">Cell cycle</keyword>
<feature type="compositionally biased region" description="Polar residues" evidence="9">
    <location>
        <begin position="605"/>
        <end position="631"/>
    </location>
</feature>
<comment type="similarity">
    <text evidence="2">Belongs to the CND3 (condensin subunit 3) family.</text>
</comment>
<evidence type="ECO:0000259" key="11">
    <source>
        <dbReference type="Pfam" id="PF12719"/>
    </source>
</evidence>
<feature type="domain" description="UVR" evidence="10">
    <location>
        <begin position="553"/>
        <end position="586"/>
    </location>
</feature>
<dbReference type="InterPro" id="IPR011989">
    <property type="entry name" value="ARM-like"/>
</dbReference>
<dbReference type="Pfam" id="PF02151">
    <property type="entry name" value="UVR"/>
    <property type="match status" value="1"/>
</dbReference>
<feature type="region of interest" description="Disordered" evidence="9">
    <location>
        <begin position="999"/>
        <end position="1023"/>
    </location>
</feature>
<evidence type="ECO:0000256" key="5">
    <source>
        <dbReference type="ARBA" id="ARBA00022776"/>
    </source>
</evidence>
<evidence type="ECO:0008006" key="14">
    <source>
        <dbReference type="Google" id="ProtNLM"/>
    </source>
</evidence>
<evidence type="ECO:0000256" key="4">
    <source>
        <dbReference type="ARBA" id="ARBA00022618"/>
    </source>
</evidence>
<dbReference type="Gene3D" id="4.10.860.10">
    <property type="entry name" value="UVR domain"/>
    <property type="match status" value="1"/>
</dbReference>
<evidence type="ECO:0000313" key="13">
    <source>
        <dbReference type="WBParaSite" id="TREG1_76180.1"/>
    </source>
</evidence>
<reference evidence="12" key="1">
    <citation type="submission" date="2022-06" db="EMBL/GenBank/DDBJ databases">
        <authorList>
            <person name="Berger JAMES D."/>
            <person name="Berger JAMES D."/>
        </authorList>
    </citation>
    <scope>NUCLEOTIDE SEQUENCE [LARGE SCALE GENOMIC DNA]</scope>
</reference>
<keyword evidence="12" id="KW-1185">Reference proteome</keyword>
<evidence type="ECO:0000256" key="6">
    <source>
        <dbReference type="ARBA" id="ARBA00023067"/>
    </source>
</evidence>
<evidence type="ECO:0000256" key="8">
    <source>
        <dbReference type="SAM" id="Coils"/>
    </source>
</evidence>
<feature type="coiled-coil region" evidence="8">
    <location>
        <begin position="567"/>
        <end position="594"/>
    </location>
</feature>
<dbReference type="SUPFAM" id="SSF48371">
    <property type="entry name" value="ARM repeat"/>
    <property type="match status" value="1"/>
</dbReference>
<dbReference type="GO" id="GO:0005737">
    <property type="term" value="C:cytoplasm"/>
    <property type="evidence" value="ECO:0007669"/>
    <property type="project" value="TreeGrafter"/>
</dbReference>
<keyword evidence="8" id="KW-0175">Coiled coil</keyword>
<evidence type="ECO:0000256" key="1">
    <source>
        <dbReference type="ARBA" id="ARBA00004286"/>
    </source>
</evidence>
<dbReference type="InterPro" id="IPR025977">
    <property type="entry name" value="Cnd3_C"/>
</dbReference>
<evidence type="ECO:0000313" key="12">
    <source>
        <dbReference type="Proteomes" id="UP000050795"/>
    </source>
</evidence>
<feature type="compositionally biased region" description="Acidic residues" evidence="9">
    <location>
        <begin position="653"/>
        <end position="671"/>
    </location>
</feature>
<dbReference type="GO" id="GO:0007076">
    <property type="term" value="P:mitotic chromosome condensation"/>
    <property type="evidence" value="ECO:0007669"/>
    <property type="project" value="InterPro"/>
</dbReference>
<feature type="region of interest" description="Disordered" evidence="9">
    <location>
        <begin position="605"/>
        <end position="675"/>
    </location>
</feature>
<dbReference type="PANTHER" id="PTHR14418">
    <property type="entry name" value="CONDENSIN COMPLEX SUBUNIT 3-RELATED"/>
    <property type="match status" value="1"/>
</dbReference>
<dbReference type="Gene3D" id="1.25.10.10">
    <property type="entry name" value="Leucine-rich Repeat Variant"/>
    <property type="match status" value="1"/>
</dbReference>
<dbReference type="GO" id="GO:0051301">
    <property type="term" value="P:cell division"/>
    <property type="evidence" value="ECO:0007669"/>
    <property type="project" value="UniProtKB-KW"/>
</dbReference>
<keyword evidence="4" id="KW-0132">Cell division</keyword>
<reference evidence="13" key="2">
    <citation type="submission" date="2023-11" db="UniProtKB">
        <authorList>
            <consortium name="WormBaseParasite"/>
        </authorList>
    </citation>
    <scope>IDENTIFICATION</scope>
</reference>
<feature type="region of interest" description="Disordered" evidence="9">
    <location>
        <begin position="1139"/>
        <end position="1165"/>
    </location>
</feature>
<feature type="compositionally biased region" description="Polar residues" evidence="9">
    <location>
        <begin position="1246"/>
        <end position="1255"/>
    </location>
</feature>
<keyword evidence="6" id="KW-0226">DNA condensation</keyword>
<feature type="domain" description="Nuclear condensin complex subunit 3 C-terminal" evidence="11">
    <location>
        <begin position="690"/>
        <end position="1067"/>
    </location>
</feature>
<dbReference type="InterPro" id="IPR001943">
    <property type="entry name" value="UVR_dom"/>
</dbReference>
<dbReference type="InterPro" id="IPR027165">
    <property type="entry name" value="CND3"/>
</dbReference>
<dbReference type="Pfam" id="PF12719">
    <property type="entry name" value="Cnd3"/>
    <property type="match status" value="1"/>
</dbReference>
<name>A0AA85KAG2_TRIRE</name>
<evidence type="ECO:0000256" key="9">
    <source>
        <dbReference type="SAM" id="MobiDB-lite"/>
    </source>
</evidence>
<dbReference type="GO" id="GO:0000796">
    <property type="term" value="C:condensin complex"/>
    <property type="evidence" value="ECO:0007669"/>
    <property type="project" value="InterPro"/>
</dbReference>
<feature type="compositionally biased region" description="Low complexity" evidence="9">
    <location>
        <begin position="1261"/>
        <end position="1289"/>
    </location>
</feature>
<keyword evidence="3" id="KW-0158">Chromosome</keyword>
<evidence type="ECO:0000256" key="2">
    <source>
        <dbReference type="ARBA" id="ARBA00006533"/>
    </source>
</evidence>
<evidence type="ECO:0000259" key="10">
    <source>
        <dbReference type="Pfam" id="PF02151"/>
    </source>
</evidence>
<dbReference type="GO" id="GO:0000793">
    <property type="term" value="C:condensed chromosome"/>
    <property type="evidence" value="ECO:0007669"/>
    <property type="project" value="TreeGrafter"/>
</dbReference>
<feature type="compositionally biased region" description="Polar residues" evidence="9">
    <location>
        <begin position="1140"/>
        <end position="1150"/>
    </location>
</feature>
<dbReference type="WBParaSite" id="TREG1_76180.1">
    <property type="protein sequence ID" value="TREG1_76180.1"/>
    <property type="gene ID" value="TREG1_76180"/>
</dbReference>
<organism evidence="12 13">
    <name type="scientific">Trichobilharzia regenti</name>
    <name type="common">Nasal bird schistosome</name>
    <dbReference type="NCBI Taxonomy" id="157069"/>
    <lineage>
        <taxon>Eukaryota</taxon>
        <taxon>Metazoa</taxon>
        <taxon>Spiralia</taxon>
        <taxon>Lophotrochozoa</taxon>
        <taxon>Platyhelminthes</taxon>
        <taxon>Trematoda</taxon>
        <taxon>Digenea</taxon>
        <taxon>Strigeidida</taxon>
        <taxon>Schistosomatoidea</taxon>
        <taxon>Schistosomatidae</taxon>
        <taxon>Trichobilharzia</taxon>
    </lineage>
</organism>
<dbReference type="Proteomes" id="UP000050795">
    <property type="component" value="Unassembled WGS sequence"/>
</dbReference>
<evidence type="ECO:0000256" key="7">
    <source>
        <dbReference type="ARBA" id="ARBA00023306"/>
    </source>
</evidence>
<feature type="region of interest" description="Disordered" evidence="9">
    <location>
        <begin position="1241"/>
        <end position="1368"/>
    </location>
</feature>
<comment type="subcellular location">
    <subcellularLocation>
        <location evidence="1">Chromosome</location>
    </subcellularLocation>
</comment>
<evidence type="ECO:0000256" key="3">
    <source>
        <dbReference type="ARBA" id="ARBA00022454"/>
    </source>
</evidence>
<sequence>MAAVDSHPEILEVFEECQLNHLAHDRLCVKLKNIYDNTRFSVFADDFLELCRYSLVSSERSLYRERTVDFITKFALFCGKDSNEDGVLNTIHNRILLRLIIFCIKYNECPNPAVRFRCMQIIHKLLDGIGDNGILPGEIYTKLQDVLLRRVYDVKVSVRVEAIKAISRMQDPNDAQCNVVEAFMWLTRHDPTAEVRRAAAAAMVLTTRTLGHLLERCRDVADNVRRTAYKILADRSIIRPLSIAKRIRILQDGLSDRSEDVRKATKALILSWFNASNRDPILLLHRLDPECEAETCQKVLDNLFDILSLDELLKVVQTWAAAYLTSDHVLKSDCLTPDSAFFWRALIQFIRKKEAEVNELRVNSSMGAVVLHENDEVDDQNPVEQIADLIQPTVCIYVDFVKNIVDKFTQSAADQQKDVKVFDEECIVEQILIIGGLLDVSEEYGRRRLLSVVHDWITSQQVSANLAPQLLKLYAILEPSVKRRVNKVIEMISELCEPTEPEDPLPAPITTFHSSTILENCVSNKENEPRVNQTAISKKKEINIRLKIASLEVRLNEINESLHNCITRKEFERATELRDECNKLEAERSQLLHELHGTVLPVVTENVTPSNGEHKVSVTTNMYDNNNSGTSVKRDADGNSVANGSKNYFQKEEEVEDDDDDDEEAESEDDDPIKRCSPAVLHKANRLAALLIQQSPTLWTLPASLRSLLDTLILPSIQHTESTVRNQAILALGLCCTTDLPLAMQYIHVFYSAMRVDNVTISETALGCIIDCLLIYGFRPFHDANINLNARLAPTDTIILDDDDEDDSVVSSHDYVVLARQVCRDSVVSGNQSHASQSILVRCNEMSRTAYRLLKPITSILEKEDCAELRSPCALGLAKLLIYDRVISSQILSLLILLWFNPLSDETPKLRHGLAYFFSDYVCAHGGNRSGALEHQLAIADAVLPTLTTLIRAPASSTLSEVDPYAVACLLARLTDTTHLLKAHTEKDKPDISTALAVAKEKDDEDREEGEEQEGGDNETKPVSLVAEDEKINNPYHDRLVSVLAAEILKAPQSAEAKLYLRMLSQLRPSSDNVEAHRKLLKLIDSMSKFADRSLNLMLRRFRKQLIEKMQRFGIDPTEKSNKTIDTTDQSNFDVDRQLNHSLSSNNNGDGENVESEEDSQHQHQPTLLASARANLHVLNSTEPKVDRQHNATMVFGQLNRTLAANITTTSLLDKSHNILAFSSSDDDTASDIIPVRRPNVRISLAKTNQSTKTPSRQRKSTSTASRKSKVVPSKSSSATSSSTSTNRRNVVESSDDEKNDNRDESSDSTIENHPVTTRDRKKIRKSTRVLETSSPVSIRSTRSSSASTCRSTRSSLRSSLLRSCKRP</sequence>
<dbReference type="InterPro" id="IPR016024">
    <property type="entry name" value="ARM-type_fold"/>
</dbReference>
<accession>A0AA85KAG2</accession>
<feature type="compositionally biased region" description="Acidic residues" evidence="9">
    <location>
        <begin position="1003"/>
        <end position="1017"/>
    </location>
</feature>
<proteinExistence type="inferred from homology"/>
<dbReference type="PANTHER" id="PTHR14418:SF5">
    <property type="entry name" value="CONDENSIN COMPLEX SUBUNIT 3"/>
    <property type="match status" value="1"/>
</dbReference>